<keyword evidence="9" id="KW-0289">Folate biosynthesis</keyword>
<dbReference type="UniPathway" id="UPA00077">
    <property type="reaction ID" value="UER00155"/>
</dbReference>
<evidence type="ECO:0000256" key="9">
    <source>
        <dbReference type="ARBA" id="ARBA00022909"/>
    </source>
</evidence>
<comment type="similarity">
    <text evidence="2">Belongs to the HPPK family.</text>
</comment>
<comment type="pathway">
    <text evidence="1">Cofactor biosynthesis; tetrahydrofolate biosynthesis; 2-amino-4-hydroxy-6-hydroxymethyl-7,8-dihydropteridine diphosphate from 7,8-dihydroneopterin triphosphate: step 4/4.</text>
</comment>
<evidence type="ECO:0000256" key="5">
    <source>
        <dbReference type="ARBA" id="ARBA00022679"/>
    </source>
</evidence>
<dbReference type="Gene3D" id="3.30.70.560">
    <property type="entry name" value="7,8-Dihydro-6-hydroxymethylpterin-pyrophosphokinase HPPK"/>
    <property type="match status" value="1"/>
</dbReference>
<evidence type="ECO:0000256" key="12">
    <source>
        <dbReference type="ARBA" id="ARBA00033413"/>
    </source>
</evidence>
<evidence type="ECO:0000256" key="6">
    <source>
        <dbReference type="ARBA" id="ARBA00022741"/>
    </source>
</evidence>
<dbReference type="AlphaFoldDB" id="A0A844HT31"/>
<dbReference type="EMBL" id="WMIG01000016">
    <property type="protein sequence ID" value="MTH61487.1"/>
    <property type="molecule type" value="Genomic_DNA"/>
</dbReference>
<evidence type="ECO:0000256" key="1">
    <source>
        <dbReference type="ARBA" id="ARBA00005051"/>
    </source>
</evidence>
<organism evidence="14 15">
    <name type="scientific">Paracoccus litorisediminis</name>
    <dbReference type="NCBI Taxonomy" id="2006130"/>
    <lineage>
        <taxon>Bacteria</taxon>
        <taxon>Pseudomonadati</taxon>
        <taxon>Pseudomonadota</taxon>
        <taxon>Alphaproteobacteria</taxon>
        <taxon>Rhodobacterales</taxon>
        <taxon>Paracoccaceae</taxon>
        <taxon>Paracoccus</taxon>
    </lineage>
</organism>
<dbReference type="InterPro" id="IPR035907">
    <property type="entry name" value="Hppk_sf"/>
</dbReference>
<dbReference type="PANTHER" id="PTHR43071">
    <property type="entry name" value="2-AMINO-4-HYDROXY-6-HYDROXYMETHYLDIHYDROPTERIDINE PYROPHOSPHOKINASE"/>
    <property type="match status" value="1"/>
</dbReference>
<evidence type="ECO:0000256" key="11">
    <source>
        <dbReference type="ARBA" id="ARBA00029766"/>
    </source>
</evidence>
<gene>
    <name evidence="14" type="primary">folK</name>
    <name evidence="14" type="ORF">GL300_19925</name>
</gene>
<evidence type="ECO:0000256" key="8">
    <source>
        <dbReference type="ARBA" id="ARBA00022840"/>
    </source>
</evidence>
<dbReference type="GO" id="GO:0046656">
    <property type="term" value="P:folic acid biosynthetic process"/>
    <property type="evidence" value="ECO:0007669"/>
    <property type="project" value="UniProtKB-KW"/>
</dbReference>
<evidence type="ECO:0000256" key="2">
    <source>
        <dbReference type="ARBA" id="ARBA00005810"/>
    </source>
</evidence>
<evidence type="ECO:0000313" key="14">
    <source>
        <dbReference type="EMBL" id="MTH61487.1"/>
    </source>
</evidence>
<protein>
    <recommendedName>
        <fullName evidence="4">2-amino-4-hydroxy-6-hydroxymethyldihydropteridine pyrophosphokinase</fullName>
        <ecNumber evidence="3">2.7.6.3</ecNumber>
    </recommendedName>
    <alternativeName>
        <fullName evidence="11">6-hydroxymethyl-7,8-dihydropterin pyrophosphokinase</fullName>
    </alternativeName>
    <alternativeName>
        <fullName evidence="12">7,8-dihydro-6-hydroxymethylpterin-pyrophosphokinase</fullName>
    </alternativeName>
</protein>
<accession>A0A844HT31</accession>
<dbReference type="CDD" id="cd00483">
    <property type="entry name" value="HPPK"/>
    <property type="match status" value="1"/>
</dbReference>
<dbReference type="SUPFAM" id="SSF55083">
    <property type="entry name" value="6-hydroxymethyl-7,8-dihydropterin pyrophosphokinase, HPPK"/>
    <property type="match status" value="1"/>
</dbReference>
<keyword evidence="8" id="KW-0067">ATP-binding</keyword>
<comment type="function">
    <text evidence="10">Catalyzes the transfer of pyrophosphate from adenosine triphosphate (ATP) to 6-hydroxymethyl-7,8-dihydropterin, an enzymatic step in folate biosynthesis pathway.</text>
</comment>
<evidence type="ECO:0000313" key="15">
    <source>
        <dbReference type="Proteomes" id="UP000449846"/>
    </source>
</evidence>
<evidence type="ECO:0000256" key="4">
    <source>
        <dbReference type="ARBA" id="ARBA00016218"/>
    </source>
</evidence>
<evidence type="ECO:0000259" key="13">
    <source>
        <dbReference type="Pfam" id="PF01288"/>
    </source>
</evidence>
<evidence type="ECO:0000256" key="7">
    <source>
        <dbReference type="ARBA" id="ARBA00022777"/>
    </source>
</evidence>
<dbReference type="Pfam" id="PF01288">
    <property type="entry name" value="HPPK"/>
    <property type="match status" value="1"/>
</dbReference>
<evidence type="ECO:0000256" key="10">
    <source>
        <dbReference type="ARBA" id="ARBA00029409"/>
    </source>
</evidence>
<keyword evidence="7 14" id="KW-0418">Kinase</keyword>
<dbReference type="EC" id="2.7.6.3" evidence="3"/>
<dbReference type="GO" id="GO:0005524">
    <property type="term" value="F:ATP binding"/>
    <property type="evidence" value="ECO:0007669"/>
    <property type="project" value="UniProtKB-KW"/>
</dbReference>
<name>A0A844HT31_9RHOB</name>
<dbReference type="OrthoDB" id="9808041at2"/>
<proteinExistence type="inferred from homology"/>
<sequence>MTQNSLPSIKLALVAIGGNLHSLAGAPEDTLRAALRHLSSLPGTRVQAVSRFWQTPAFPPGSGPDYVNAAIALITELPPAEILAQLHDIEARFGRERQGPRWQARGLDLDLIACDDLVLPDAAIQDAWRDLPSERQPEIAPETLILPHPRMQDRGFVLVPLAEVAPGWRHPRLGRSVAQMLEALPADALMGIRPVTA</sequence>
<dbReference type="NCBIfam" id="TIGR01498">
    <property type="entry name" value="folK"/>
    <property type="match status" value="1"/>
</dbReference>
<dbReference type="Proteomes" id="UP000449846">
    <property type="component" value="Unassembled WGS sequence"/>
</dbReference>
<dbReference type="GO" id="GO:0046654">
    <property type="term" value="P:tetrahydrofolate biosynthetic process"/>
    <property type="evidence" value="ECO:0007669"/>
    <property type="project" value="UniProtKB-UniPathway"/>
</dbReference>
<keyword evidence="6" id="KW-0547">Nucleotide-binding</keyword>
<reference evidence="14 15" key="1">
    <citation type="submission" date="2019-11" db="EMBL/GenBank/DDBJ databases">
        <authorList>
            <person name="Dong K."/>
        </authorList>
    </citation>
    <scope>NUCLEOTIDE SEQUENCE [LARGE SCALE GENOMIC DNA]</scope>
    <source>
        <strain evidence="14 15">NBRC 112902</strain>
    </source>
</reference>
<dbReference type="GO" id="GO:0003848">
    <property type="term" value="F:2-amino-4-hydroxy-6-hydroxymethyldihydropteridine diphosphokinase activity"/>
    <property type="evidence" value="ECO:0007669"/>
    <property type="project" value="UniProtKB-EC"/>
</dbReference>
<keyword evidence="15" id="KW-1185">Reference proteome</keyword>
<dbReference type="GO" id="GO:0016301">
    <property type="term" value="F:kinase activity"/>
    <property type="evidence" value="ECO:0007669"/>
    <property type="project" value="UniProtKB-KW"/>
</dbReference>
<comment type="caution">
    <text evidence="14">The sequence shown here is derived from an EMBL/GenBank/DDBJ whole genome shotgun (WGS) entry which is preliminary data.</text>
</comment>
<dbReference type="InterPro" id="IPR000550">
    <property type="entry name" value="Hppk"/>
</dbReference>
<feature type="domain" description="7,8-dihydro-6-hydroxymethylpterin-pyrophosphokinase" evidence="13">
    <location>
        <begin position="14"/>
        <end position="166"/>
    </location>
</feature>
<evidence type="ECO:0000256" key="3">
    <source>
        <dbReference type="ARBA" id="ARBA00013253"/>
    </source>
</evidence>
<dbReference type="RefSeq" id="WP_155041442.1">
    <property type="nucleotide sequence ID" value="NZ_JBHGCD010000012.1"/>
</dbReference>
<keyword evidence="5 14" id="KW-0808">Transferase</keyword>
<dbReference type="PANTHER" id="PTHR43071:SF1">
    <property type="entry name" value="2-AMINO-4-HYDROXY-6-HYDROXYMETHYLDIHYDROPTERIDINE PYROPHOSPHOKINASE"/>
    <property type="match status" value="1"/>
</dbReference>